<feature type="transmembrane region" description="Helical" evidence="2">
    <location>
        <begin position="748"/>
        <end position="770"/>
    </location>
</feature>
<dbReference type="Proteomes" id="UP000279259">
    <property type="component" value="Unassembled WGS sequence"/>
</dbReference>
<evidence type="ECO:0000313" key="4">
    <source>
        <dbReference type="EMBL" id="RSH94406.1"/>
    </source>
</evidence>
<gene>
    <name evidence="4" type="ORF">EHS25_004209</name>
</gene>
<protein>
    <recommendedName>
        <fullName evidence="3">Right handed beta helix domain-containing protein</fullName>
    </recommendedName>
</protein>
<keyword evidence="2" id="KW-0812">Transmembrane</keyword>
<keyword evidence="5" id="KW-1185">Reference proteome</keyword>
<feature type="region of interest" description="Disordered" evidence="1">
    <location>
        <begin position="528"/>
        <end position="547"/>
    </location>
</feature>
<dbReference type="Pfam" id="PF13229">
    <property type="entry name" value="Beta_helix"/>
    <property type="match status" value="1"/>
</dbReference>
<name>A0A427YTN8_9TREE</name>
<evidence type="ECO:0000259" key="3">
    <source>
        <dbReference type="Pfam" id="PF13229"/>
    </source>
</evidence>
<feature type="region of interest" description="Disordered" evidence="1">
    <location>
        <begin position="472"/>
        <end position="523"/>
    </location>
</feature>
<feature type="domain" description="Right handed beta helix" evidence="3">
    <location>
        <begin position="209"/>
        <end position="409"/>
    </location>
</feature>
<dbReference type="InterPro" id="IPR011050">
    <property type="entry name" value="Pectin_lyase_fold/virulence"/>
</dbReference>
<keyword evidence="2" id="KW-1133">Transmembrane helix</keyword>
<keyword evidence="2" id="KW-0472">Membrane</keyword>
<dbReference type="OrthoDB" id="2587928at2759"/>
<dbReference type="EMBL" id="RSCD01000002">
    <property type="protein sequence ID" value="RSH94406.1"/>
    <property type="molecule type" value="Genomic_DNA"/>
</dbReference>
<feature type="region of interest" description="Disordered" evidence="1">
    <location>
        <begin position="1"/>
        <end position="70"/>
    </location>
</feature>
<proteinExistence type="predicted"/>
<accession>A0A427YTN8</accession>
<reference evidence="4 5" key="1">
    <citation type="submission" date="2018-11" db="EMBL/GenBank/DDBJ databases">
        <title>Genome sequence of Saitozyma podzolica DSM 27192.</title>
        <authorList>
            <person name="Aliyu H."/>
            <person name="Gorte O."/>
            <person name="Ochsenreither K."/>
        </authorList>
    </citation>
    <scope>NUCLEOTIDE SEQUENCE [LARGE SCALE GENOMIC DNA]</scope>
    <source>
        <strain evidence="4 5">DSM 27192</strain>
    </source>
</reference>
<dbReference type="InterPro" id="IPR039448">
    <property type="entry name" value="Beta_helix"/>
</dbReference>
<dbReference type="AlphaFoldDB" id="A0A427YTN8"/>
<organism evidence="4 5">
    <name type="scientific">Saitozyma podzolica</name>
    <dbReference type="NCBI Taxonomy" id="1890683"/>
    <lineage>
        <taxon>Eukaryota</taxon>
        <taxon>Fungi</taxon>
        <taxon>Dikarya</taxon>
        <taxon>Basidiomycota</taxon>
        <taxon>Agaricomycotina</taxon>
        <taxon>Tremellomycetes</taxon>
        <taxon>Tremellales</taxon>
        <taxon>Trimorphomycetaceae</taxon>
        <taxon>Saitozyma</taxon>
    </lineage>
</organism>
<dbReference type="SUPFAM" id="SSF51126">
    <property type="entry name" value="Pectin lyase-like"/>
    <property type="match status" value="1"/>
</dbReference>
<dbReference type="Gene3D" id="2.160.20.10">
    <property type="entry name" value="Single-stranded right-handed beta-helix, Pectin lyase-like"/>
    <property type="match status" value="1"/>
</dbReference>
<evidence type="ECO:0000256" key="2">
    <source>
        <dbReference type="SAM" id="Phobius"/>
    </source>
</evidence>
<dbReference type="InterPro" id="IPR012334">
    <property type="entry name" value="Pectin_lyas_fold"/>
</dbReference>
<sequence>MRFPSLPVPEGDTDRSYPAQRRRRRRHDDDTPQGGVVPLPGADASFSPRFGQIPHKPPRRHPHPHSPPLSFGSKAARLTFAQSTLALLLLCILSLPLVSSAPNCLRFADSDSINQLFIDGGPGTKVHLCPSKLYRLSGTIVFTAADQELATAGYPTGAERATIRVEGSEVTAIQGDCRRCARVGVRSMVIDGNRRKKGRGIVDTGGLVVLGGNEGQTITDCKIRDPRGFTAIHYREGDKLSCTGAVIEKNEIGPVGDEYDPKVDGPDPELSELGRPLAAGLSMACKDSVVRDNTFIDNTDASIVLYCSPGTVVSGNRISARKASAMAGILMVDLTPWNGDYTGTIVKGNTIDAASRTIRVGIGLGSAVWSDDVETVLKGGTVQANTLKGKWMGYGIAAAGLQGWTVKDNFDEAGHQGKRSARCFDEPINPDPMAFMYTKSSITESTFQSGFEDHIFQYAVCIDGTEDSKAAAAAKPIEDSRGRKQVPAQAKGAKGKAKAGSGPAGAGAGAGAKDNSLEEQQKQAKLGLPVLAPGPGPAAKAGKAPVKAGAKLHVPLSDDEDPEDDSGSTGLAKVADFDTGSEVLDGALLFSQLRMIDAIESLGRRMAGRLDEVGSGSGGAGGVGGVGGGPSSTAIPALRTRIEALEGRQHSLLEITSSLRTTMQKWHTALSSSDNVAHKTLHSILSLLPLPGSGSSEGDPDTQALLEAIRSGSTHDVSSDSQRDELRARVQAQAQRERARALPSVGGGWVGVLGKGLGGCGVALAGWAGWRRWRGRRGVKVM</sequence>
<comment type="caution">
    <text evidence="4">The sequence shown here is derived from an EMBL/GenBank/DDBJ whole genome shotgun (WGS) entry which is preliminary data.</text>
</comment>
<evidence type="ECO:0000313" key="5">
    <source>
        <dbReference type="Proteomes" id="UP000279259"/>
    </source>
</evidence>
<evidence type="ECO:0000256" key="1">
    <source>
        <dbReference type="SAM" id="MobiDB-lite"/>
    </source>
</evidence>